<name>A0ABP1RMY7_9HEXA</name>
<keyword evidence="1" id="KW-0812">Transmembrane</keyword>
<evidence type="ECO:0000256" key="1">
    <source>
        <dbReference type="SAM" id="Phobius"/>
    </source>
</evidence>
<evidence type="ECO:0000313" key="3">
    <source>
        <dbReference type="Proteomes" id="UP001642540"/>
    </source>
</evidence>
<protein>
    <submittedName>
        <fullName evidence="2">Uncharacterized protein</fullName>
    </submittedName>
</protein>
<dbReference type="Proteomes" id="UP001642540">
    <property type="component" value="Unassembled WGS sequence"/>
</dbReference>
<dbReference type="EMBL" id="CAXLJM020000086">
    <property type="protein sequence ID" value="CAL8131283.1"/>
    <property type="molecule type" value="Genomic_DNA"/>
</dbReference>
<gene>
    <name evidence="2" type="ORF">ODALV1_LOCUS24109</name>
</gene>
<accession>A0ABP1RMY7</accession>
<keyword evidence="1" id="KW-0472">Membrane</keyword>
<feature type="transmembrane region" description="Helical" evidence="1">
    <location>
        <begin position="352"/>
        <end position="379"/>
    </location>
</feature>
<reference evidence="2 3" key="1">
    <citation type="submission" date="2024-08" db="EMBL/GenBank/DDBJ databases">
        <authorList>
            <person name="Cucini C."/>
            <person name="Frati F."/>
        </authorList>
    </citation>
    <scope>NUCLEOTIDE SEQUENCE [LARGE SCALE GENOMIC DNA]</scope>
</reference>
<evidence type="ECO:0000313" key="2">
    <source>
        <dbReference type="EMBL" id="CAL8131283.1"/>
    </source>
</evidence>
<organism evidence="2 3">
    <name type="scientific">Orchesella dallaii</name>
    <dbReference type="NCBI Taxonomy" id="48710"/>
    <lineage>
        <taxon>Eukaryota</taxon>
        <taxon>Metazoa</taxon>
        <taxon>Ecdysozoa</taxon>
        <taxon>Arthropoda</taxon>
        <taxon>Hexapoda</taxon>
        <taxon>Collembola</taxon>
        <taxon>Entomobryomorpha</taxon>
        <taxon>Entomobryoidea</taxon>
        <taxon>Orchesellidae</taxon>
        <taxon>Orchesellinae</taxon>
        <taxon>Orchesella</taxon>
    </lineage>
</organism>
<keyword evidence="1" id="KW-1133">Transmembrane helix</keyword>
<keyword evidence="3" id="KW-1185">Reference proteome</keyword>
<comment type="caution">
    <text evidence="2">The sequence shown here is derived from an EMBL/GenBank/DDBJ whole genome shotgun (WGS) entry which is preliminary data.</text>
</comment>
<feature type="transmembrane region" description="Helical" evidence="1">
    <location>
        <begin position="400"/>
        <end position="421"/>
    </location>
</feature>
<sequence>MFLKTEFLIKLLNYMAVFHNMNLVLAVSYIETKPNTFINIIINDETKNLFDDQNVNFNFPFTSQEKNQLLSYTIHDVINFNFLPWRDNDTDYNVYQNERSIDIDFSTGYFRYGYRLDNPTIAFLIRTTSFNETIATIQKSGYGESEKALFVIETSSFLESDSIIAGFRNNLFQSTGIPFHAPIIFYTTFLQVIGVFCYFCPMKKEQIQMVHGRRIPYDNVLSIYTNLNSNGYGKTLFVQDPFGYTGSSEDTCFKNYSTKRVRTNLFGEHVNCSIEYAWEFGLVGRYFNFTVTFDKSTKSNENIDKWLVQLRLAEAIRYDIPNHYIQTRGAIIPIDQVKLDLMGCQFKADLQIMHFGVATALDAFTWGVIFYIALLYAFISGRISRGLDILWIFFGKPLQCTHKMSSVFFIMLMISMLSYIYQSVMSADSMQLSEFPTLREMTGKGYRTWVVKGYDIAIETSLAMLSNSTKESLNKFGIRRGFFHSRGGKQGLENFYHDVPALFRKATTLKYFISSASYSQVLNAIGKNNIVYMNQDLVCTVYRTNDFVDLPYIYSLRIWSYLSTQMSRFFNLMLENGMYDRIHHLHTAIASAVKKQLQIESANGLLKPNAITLMSAVGTSCLIHCSVGSLLFIWWGIQMVILLRSGTLDCNFFREKLQRLRRKKRPSSTNFILVTSYLK</sequence>
<proteinExistence type="predicted"/>